<dbReference type="PROSITE" id="PS51257">
    <property type="entry name" value="PROKAR_LIPOPROTEIN"/>
    <property type="match status" value="1"/>
</dbReference>
<comment type="caution">
    <text evidence="2">The sequence shown here is derived from an EMBL/GenBank/DDBJ whole genome shotgun (WGS) entry which is preliminary data.</text>
</comment>
<evidence type="ECO:0000256" key="1">
    <source>
        <dbReference type="SAM" id="SignalP"/>
    </source>
</evidence>
<evidence type="ECO:0000313" key="3">
    <source>
        <dbReference type="Proteomes" id="UP001501470"/>
    </source>
</evidence>
<proteinExistence type="predicted"/>
<feature type="chain" id="PRO_5045902065" description="Small secreted protein" evidence="1">
    <location>
        <begin position="25"/>
        <end position="150"/>
    </location>
</feature>
<keyword evidence="1" id="KW-0732">Signal</keyword>
<feature type="signal peptide" evidence="1">
    <location>
        <begin position="1"/>
        <end position="24"/>
    </location>
</feature>
<reference evidence="2 3" key="1">
    <citation type="journal article" date="2019" name="Int. J. Syst. Evol. Microbiol.">
        <title>The Global Catalogue of Microorganisms (GCM) 10K type strain sequencing project: providing services to taxonomists for standard genome sequencing and annotation.</title>
        <authorList>
            <consortium name="The Broad Institute Genomics Platform"/>
            <consortium name="The Broad Institute Genome Sequencing Center for Infectious Disease"/>
            <person name="Wu L."/>
            <person name="Ma J."/>
        </authorList>
    </citation>
    <scope>NUCLEOTIDE SEQUENCE [LARGE SCALE GENOMIC DNA]</scope>
    <source>
        <strain evidence="2 3">JCM 15933</strain>
    </source>
</reference>
<gene>
    <name evidence="2" type="ORF">GCM10009827_087920</name>
</gene>
<protein>
    <recommendedName>
        <fullName evidence="4">Small secreted protein</fullName>
    </recommendedName>
</protein>
<sequence length="150" mass="15038">MTGMRFLMAIMVAAVVLLSGVACGGDPGTPASSAAARTGGSPGPECRGLKDTTELYVPAFIEADGKALAAIKRGDNAAAAAAAAEQDGLAKEWAKQLRPQTAIVSDPGLKEALNRLVAALEQFSAARGTPKTGVVDAADAAKTALDKVCA</sequence>
<organism evidence="2 3">
    <name type="scientific">Dactylosporangium maewongense</name>
    <dbReference type="NCBI Taxonomy" id="634393"/>
    <lineage>
        <taxon>Bacteria</taxon>
        <taxon>Bacillati</taxon>
        <taxon>Actinomycetota</taxon>
        <taxon>Actinomycetes</taxon>
        <taxon>Micromonosporales</taxon>
        <taxon>Micromonosporaceae</taxon>
        <taxon>Dactylosporangium</taxon>
    </lineage>
</organism>
<name>A0ABN2C8M0_9ACTN</name>
<dbReference type="Proteomes" id="UP001501470">
    <property type="component" value="Unassembled WGS sequence"/>
</dbReference>
<keyword evidence="3" id="KW-1185">Reference proteome</keyword>
<evidence type="ECO:0000313" key="2">
    <source>
        <dbReference type="EMBL" id="GAA1553607.1"/>
    </source>
</evidence>
<dbReference type="EMBL" id="BAAAQD010000023">
    <property type="protein sequence ID" value="GAA1553607.1"/>
    <property type="molecule type" value="Genomic_DNA"/>
</dbReference>
<evidence type="ECO:0008006" key="4">
    <source>
        <dbReference type="Google" id="ProtNLM"/>
    </source>
</evidence>
<accession>A0ABN2C8M0</accession>